<protein>
    <submittedName>
        <fullName evidence="2">Uncharacterized protein</fullName>
    </submittedName>
</protein>
<feature type="compositionally biased region" description="Polar residues" evidence="1">
    <location>
        <begin position="62"/>
        <end position="85"/>
    </location>
</feature>
<proteinExistence type="predicted"/>
<sequence>MRTGSGRTQLVASKRKSELRSPSPTPRENASGNSVRWVTRTLQRRKESGKQRGKSDSRKRSPNASGSASGQWKQRVKASSGTAAVSISPARGVSAGAYRGGGTAGRSKGVSRVTVDISVARLQKWFRVLILRGVVKRRGLLSERISDSLNVQQCLWELSVRRAKRLLSEAFNAYAVRLHGGIETTNDESKDAAVSLVNAFMRAKKDGLCRTQQLHKIWQHAVRVIEKAWMNCALFYYTQQLGVECKRQRLVIQQEAIERRDYIRQRLLFLVECHQHCYNHPLLMQAGVAVRKLEWWEHVVMESSINCAVRHCPAAVLNSETAGDASTIKECGISTVMPPLVPRTSSLGTGSPCFVYPDASQRVIWVNAGKDEGSSVPTMPAPSVTHRFHVRADTAFVNGLLQEMGQLDFPTSMGLCPRASVPPQDSTGNVVSITYTARVQNTEHTSELVDSNLVWVGGFLLRECLQPLPLFKELSMWLRSREITERQNQQATTSSRVVVGGAANTLLLKPVLRKRARGRSMASVDFSVSVSTMGKAWADFYLFMELTGEACGSVSCSTSTLAFSLLPPSTLYRRNKGYLSSQSRGRVSLETLVGAGRGLATPVSRKLCTSTPTCAGEVSKTLSLTKGLGSEFDIKYEVERLFVREYHRRKKLQDEYNAEVVALGRIIHRDQVTTVNDGKTKMTDNRQPFQKDWCVSLLAGATEGTLTH</sequence>
<evidence type="ECO:0000313" key="3">
    <source>
        <dbReference type="Proteomes" id="UP000283634"/>
    </source>
</evidence>
<organism evidence="2 3">
    <name type="scientific">Trypanosoma rangeli</name>
    <dbReference type="NCBI Taxonomy" id="5698"/>
    <lineage>
        <taxon>Eukaryota</taxon>
        <taxon>Discoba</taxon>
        <taxon>Euglenozoa</taxon>
        <taxon>Kinetoplastea</taxon>
        <taxon>Metakinetoplastina</taxon>
        <taxon>Trypanosomatida</taxon>
        <taxon>Trypanosomatidae</taxon>
        <taxon>Trypanosoma</taxon>
        <taxon>Herpetosoma</taxon>
    </lineage>
</organism>
<keyword evidence="3" id="KW-1185">Reference proteome</keyword>
<feature type="compositionally biased region" description="Polar residues" evidence="1">
    <location>
        <begin position="20"/>
        <end position="36"/>
    </location>
</feature>
<feature type="compositionally biased region" description="Basic and acidic residues" evidence="1">
    <location>
        <begin position="44"/>
        <end position="59"/>
    </location>
</feature>
<dbReference type="GeneID" id="40333160"/>
<feature type="compositionally biased region" description="Polar residues" evidence="1">
    <location>
        <begin position="1"/>
        <end position="11"/>
    </location>
</feature>
<reference evidence="2 3" key="1">
    <citation type="journal article" date="2018" name="BMC Genomics">
        <title>Genomic comparison of Trypanosoma conorhini and Trypanosoma rangeli to Trypanosoma cruzi strains of high and low virulence.</title>
        <authorList>
            <person name="Bradwell K.R."/>
            <person name="Koparde V.N."/>
            <person name="Matveyev A.V."/>
            <person name="Serrano M.G."/>
            <person name="Alves J.M."/>
            <person name="Parikh H."/>
            <person name="Huang B."/>
            <person name="Lee V."/>
            <person name="Espinosa-Alvarez O."/>
            <person name="Ortiz P.A."/>
            <person name="Costa-Martins A.G."/>
            <person name="Teixeira M.M."/>
            <person name="Buck G.A."/>
        </authorList>
    </citation>
    <scope>NUCLEOTIDE SEQUENCE [LARGE SCALE GENOMIC DNA]</scope>
    <source>
        <strain evidence="2 3">AM80</strain>
    </source>
</reference>
<evidence type="ECO:0000313" key="2">
    <source>
        <dbReference type="EMBL" id="RNE97638.1"/>
    </source>
</evidence>
<dbReference type="EMBL" id="MKGL01000540">
    <property type="protein sequence ID" value="RNE97638.1"/>
    <property type="molecule type" value="Genomic_DNA"/>
</dbReference>
<name>A0A422MWN2_TRYRA</name>
<accession>A0A422MWN2</accession>
<feature type="region of interest" description="Disordered" evidence="1">
    <location>
        <begin position="1"/>
        <end position="85"/>
    </location>
</feature>
<comment type="caution">
    <text evidence="2">The sequence shown here is derived from an EMBL/GenBank/DDBJ whole genome shotgun (WGS) entry which is preliminary data.</text>
</comment>
<dbReference type="OrthoDB" id="273572at2759"/>
<gene>
    <name evidence="2" type="ORF">TraAM80_09227</name>
</gene>
<dbReference type="RefSeq" id="XP_029234229.1">
    <property type="nucleotide sequence ID" value="XM_029385921.1"/>
</dbReference>
<dbReference type="VEuPathDB" id="TriTrypDB:TRSC58_01700"/>
<dbReference type="Proteomes" id="UP000283634">
    <property type="component" value="Unassembled WGS sequence"/>
</dbReference>
<evidence type="ECO:0000256" key="1">
    <source>
        <dbReference type="SAM" id="MobiDB-lite"/>
    </source>
</evidence>
<dbReference type="AlphaFoldDB" id="A0A422MWN2"/>
<dbReference type="OMA" id="IERAWIR"/>